<feature type="domain" description="DUF3444" evidence="2">
    <location>
        <begin position="137"/>
        <end position="202"/>
    </location>
</feature>
<organism evidence="3 4">
    <name type="scientific">Turnera subulata</name>
    <dbReference type="NCBI Taxonomy" id="218843"/>
    <lineage>
        <taxon>Eukaryota</taxon>
        <taxon>Viridiplantae</taxon>
        <taxon>Streptophyta</taxon>
        <taxon>Embryophyta</taxon>
        <taxon>Tracheophyta</taxon>
        <taxon>Spermatophyta</taxon>
        <taxon>Magnoliopsida</taxon>
        <taxon>eudicotyledons</taxon>
        <taxon>Gunneridae</taxon>
        <taxon>Pentapetalae</taxon>
        <taxon>rosids</taxon>
        <taxon>fabids</taxon>
        <taxon>Malpighiales</taxon>
        <taxon>Passifloraceae</taxon>
        <taxon>Turnera</taxon>
    </lineage>
</organism>
<dbReference type="AlphaFoldDB" id="A0A9Q0FTK2"/>
<keyword evidence="4" id="KW-1185">Reference proteome</keyword>
<evidence type="ECO:0000313" key="4">
    <source>
        <dbReference type="Proteomes" id="UP001141552"/>
    </source>
</evidence>
<dbReference type="PANTHER" id="PTHR47374:SF10">
    <property type="entry name" value="HEAT SHOCK N-TERMINAL DOMAIN-CONTAINING PROTEIN, PUTATIVE-RELATED"/>
    <property type="match status" value="1"/>
</dbReference>
<dbReference type="EMBL" id="JAKUCV010004089">
    <property type="protein sequence ID" value="KAJ4836529.1"/>
    <property type="molecule type" value="Genomic_DNA"/>
</dbReference>
<evidence type="ECO:0000256" key="1">
    <source>
        <dbReference type="SAM" id="MobiDB-lite"/>
    </source>
</evidence>
<dbReference type="OrthoDB" id="1911590at2759"/>
<evidence type="ECO:0000259" key="2">
    <source>
        <dbReference type="Pfam" id="PF11926"/>
    </source>
</evidence>
<accession>A0A9Q0FTK2</accession>
<gene>
    <name evidence="3" type="ORF">Tsubulata_039892</name>
</gene>
<proteinExistence type="predicted"/>
<reference evidence="3" key="1">
    <citation type="submission" date="2022-02" db="EMBL/GenBank/DDBJ databases">
        <authorList>
            <person name="Henning P.M."/>
            <person name="McCubbin A.G."/>
            <person name="Shore J.S."/>
        </authorList>
    </citation>
    <scope>NUCLEOTIDE SEQUENCE</scope>
    <source>
        <strain evidence="3">F60SS</strain>
        <tissue evidence="3">Leaves</tissue>
    </source>
</reference>
<dbReference type="PANTHER" id="PTHR47374">
    <property type="entry name" value="ENDOSOME ANTIGEN-LIKE PROTEIN, PUTATIVE (DUF3444)-RELATED"/>
    <property type="match status" value="1"/>
</dbReference>
<dbReference type="InterPro" id="IPR024593">
    <property type="entry name" value="DUF3444"/>
</dbReference>
<dbReference type="Pfam" id="PF11926">
    <property type="entry name" value="DUF3444"/>
    <property type="match status" value="2"/>
</dbReference>
<sequence>MYRQFSLDDWSYNPDLAKNCKVDLVEILSDFSKYMDIEVAHLVKVNGLTCIFDREEIKCRIPADNLYRFSHKIPAYRFQGGELEMVIEGMLELDQQALPDYMIEDVGTCILTDFTCGEQLPSFKSCSEDTILMSSWSPQDFVPGQVWAVYFGKDCMPREYVRISNVISENQVCVTFLEPLPFLDHEIEWLGQDLPITCGIFKKGEIWAIYKGWNTNWRMSDYENYQCLIVHILSNISEEDGIRISVLEELLEYLGLASWEYQKTLGIWNQMPCLCLQADSSLQPCRIAAMPKDKVLGFRSDRESLSTSTKIPDRYNSTPPLSHATP</sequence>
<evidence type="ECO:0000313" key="3">
    <source>
        <dbReference type="EMBL" id="KAJ4836529.1"/>
    </source>
</evidence>
<dbReference type="Proteomes" id="UP001141552">
    <property type="component" value="Unassembled WGS sequence"/>
</dbReference>
<name>A0A9Q0FTK2_9ROSI</name>
<reference evidence="3" key="2">
    <citation type="journal article" date="2023" name="Plants (Basel)">
        <title>Annotation of the Turnera subulata (Passifloraceae) Draft Genome Reveals the S-Locus Evolved after the Divergence of Turneroideae from Passifloroideae in a Stepwise Manner.</title>
        <authorList>
            <person name="Henning P.M."/>
            <person name="Roalson E.H."/>
            <person name="Mir W."/>
            <person name="McCubbin A.G."/>
            <person name="Shore J.S."/>
        </authorList>
    </citation>
    <scope>NUCLEOTIDE SEQUENCE</scope>
    <source>
        <strain evidence="3">F60SS</strain>
    </source>
</reference>
<protein>
    <recommendedName>
        <fullName evidence="2">DUF3444 domain-containing protein</fullName>
    </recommendedName>
</protein>
<feature type="region of interest" description="Disordered" evidence="1">
    <location>
        <begin position="305"/>
        <end position="326"/>
    </location>
</feature>
<feature type="domain" description="DUF3444" evidence="2">
    <location>
        <begin position="1"/>
        <end position="81"/>
    </location>
</feature>
<comment type="caution">
    <text evidence="3">The sequence shown here is derived from an EMBL/GenBank/DDBJ whole genome shotgun (WGS) entry which is preliminary data.</text>
</comment>